<dbReference type="GO" id="GO:0003677">
    <property type="term" value="F:DNA binding"/>
    <property type="evidence" value="ECO:0007669"/>
    <property type="project" value="UniProtKB-KW"/>
</dbReference>
<dbReference type="SUPFAM" id="SSF88946">
    <property type="entry name" value="Sigma2 domain of RNA polymerase sigma factors"/>
    <property type="match status" value="1"/>
</dbReference>
<evidence type="ECO:0000313" key="8">
    <source>
        <dbReference type="EMBL" id="CUO56379.1"/>
    </source>
</evidence>
<sequence>MKEIQQKAAGNVDLGTEEWIEQYGRFVYGLAFRLTTDVQEAEDLSQETLLKAWLHCPELKNPAAVKSWLRTICVNEFRMKIRKQASTPLSFSDDLEALEREGNLFTESIPSPVEEVIVSEEVGRLRDGCFLAMAGKLPLNQRAAFSLVDMFGLSIPETAEILDVTPKAVNGLLYRARLSLESFFRDHCGILDEKNPCRCSAWIEFSSNRNALQRETRTRITVLDYRDTGYQPDEETRRQILHYYRNIPDRVPPQEWYDTVASAIGTFLKNNAEKTGLS</sequence>
<dbReference type="AlphaFoldDB" id="A0A174G696"/>
<dbReference type="EMBL" id="CYZE01000008">
    <property type="protein sequence ID" value="CUO56379.1"/>
    <property type="molecule type" value="Genomic_DNA"/>
</dbReference>
<dbReference type="PANTHER" id="PTHR43133:SF8">
    <property type="entry name" value="RNA POLYMERASE SIGMA FACTOR HI_1459-RELATED"/>
    <property type="match status" value="1"/>
</dbReference>
<keyword evidence="2" id="KW-0805">Transcription regulation</keyword>
<dbReference type="Gene3D" id="1.10.10.10">
    <property type="entry name" value="Winged helix-like DNA-binding domain superfamily/Winged helix DNA-binding domain"/>
    <property type="match status" value="1"/>
</dbReference>
<dbReference type="SUPFAM" id="SSF88659">
    <property type="entry name" value="Sigma3 and sigma4 domains of RNA polymerase sigma factors"/>
    <property type="match status" value="1"/>
</dbReference>
<dbReference type="NCBIfam" id="TIGR02937">
    <property type="entry name" value="sigma70-ECF"/>
    <property type="match status" value="1"/>
</dbReference>
<accession>A0A174G696</accession>
<dbReference type="GO" id="GO:0006352">
    <property type="term" value="P:DNA-templated transcription initiation"/>
    <property type="evidence" value="ECO:0007669"/>
    <property type="project" value="InterPro"/>
</dbReference>
<keyword evidence="4" id="KW-0238">DNA-binding</keyword>
<evidence type="ECO:0000256" key="1">
    <source>
        <dbReference type="ARBA" id="ARBA00010641"/>
    </source>
</evidence>
<dbReference type="GO" id="GO:0016987">
    <property type="term" value="F:sigma factor activity"/>
    <property type="evidence" value="ECO:0007669"/>
    <property type="project" value="UniProtKB-KW"/>
</dbReference>
<gene>
    <name evidence="8" type="primary">sigM_2</name>
    <name evidence="8" type="ORF">ERS852407_03206</name>
</gene>
<evidence type="ECO:0000259" key="6">
    <source>
        <dbReference type="Pfam" id="PF04542"/>
    </source>
</evidence>
<proteinExistence type="inferred from homology"/>
<evidence type="ECO:0000256" key="5">
    <source>
        <dbReference type="ARBA" id="ARBA00023163"/>
    </source>
</evidence>
<comment type="similarity">
    <text evidence="1">Belongs to the sigma-70 factor family. ECF subfamily.</text>
</comment>
<dbReference type="InterPro" id="IPR036388">
    <property type="entry name" value="WH-like_DNA-bd_sf"/>
</dbReference>
<keyword evidence="3" id="KW-0731">Sigma factor</keyword>
<evidence type="ECO:0000256" key="3">
    <source>
        <dbReference type="ARBA" id="ARBA00023082"/>
    </source>
</evidence>
<dbReference type="Gene3D" id="1.10.1740.10">
    <property type="match status" value="1"/>
</dbReference>
<feature type="domain" description="RNA polymerase sigma factor 70 region 4 type 2" evidence="7">
    <location>
        <begin position="129"/>
        <end position="180"/>
    </location>
</feature>
<evidence type="ECO:0000259" key="7">
    <source>
        <dbReference type="Pfam" id="PF08281"/>
    </source>
</evidence>
<protein>
    <submittedName>
        <fullName evidence="8">RNA polymerase, sigma subunit, ECF family</fullName>
    </submittedName>
</protein>
<dbReference type="InterPro" id="IPR013249">
    <property type="entry name" value="RNA_pol_sigma70_r4_t2"/>
</dbReference>
<evidence type="ECO:0000256" key="2">
    <source>
        <dbReference type="ARBA" id="ARBA00023015"/>
    </source>
</evidence>
<feature type="domain" description="RNA polymerase sigma-70 region 2" evidence="6">
    <location>
        <begin position="20"/>
        <end position="86"/>
    </location>
</feature>
<evidence type="ECO:0000313" key="9">
    <source>
        <dbReference type="Proteomes" id="UP000095651"/>
    </source>
</evidence>
<dbReference type="Pfam" id="PF04542">
    <property type="entry name" value="Sigma70_r2"/>
    <property type="match status" value="1"/>
</dbReference>
<name>A0A174G696_9FIRM</name>
<dbReference type="Pfam" id="PF08281">
    <property type="entry name" value="Sigma70_r4_2"/>
    <property type="match status" value="1"/>
</dbReference>
<dbReference type="InterPro" id="IPR007627">
    <property type="entry name" value="RNA_pol_sigma70_r2"/>
</dbReference>
<keyword evidence="5" id="KW-0804">Transcription</keyword>
<dbReference type="Proteomes" id="UP000095651">
    <property type="component" value="Unassembled WGS sequence"/>
</dbReference>
<evidence type="ECO:0000256" key="4">
    <source>
        <dbReference type="ARBA" id="ARBA00023125"/>
    </source>
</evidence>
<dbReference type="InterPro" id="IPR039425">
    <property type="entry name" value="RNA_pol_sigma-70-like"/>
</dbReference>
<dbReference type="PANTHER" id="PTHR43133">
    <property type="entry name" value="RNA POLYMERASE ECF-TYPE SIGMA FACTO"/>
    <property type="match status" value="1"/>
</dbReference>
<dbReference type="InterPro" id="IPR014284">
    <property type="entry name" value="RNA_pol_sigma-70_dom"/>
</dbReference>
<dbReference type="InterPro" id="IPR013325">
    <property type="entry name" value="RNA_pol_sigma_r2"/>
</dbReference>
<dbReference type="InterPro" id="IPR013324">
    <property type="entry name" value="RNA_pol_sigma_r3/r4-like"/>
</dbReference>
<reference evidence="8 9" key="1">
    <citation type="submission" date="2015-09" db="EMBL/GenBank/DDBJ databases">
        <authorList>
            <consortium name="Pathogen Informatics"/>
        </authorList>
    </citation>
    <scope>NUCLEOTIDE SEQUENCE [LARGE SCALE GENOMIC DNA]</scope>
    <source>
        <strain evidence="8 9">2789STDY5608850</strain>
    </source>
</reference>
<organism evidence="8 9">
    <name type="scientific">Hungatella hathewayi</name>
    <dbReference type="NCBI Taxonomy" id="154046"/>
    <lineage>
        <taxon>Bacteria</taxon>
        <taxon>Bacillati</taxon>
        <taxon>Bacillota</taxon>
        <taxon>Clostridia</taxon>
        <taxon>Lachnospirales</taxon>
        <taxon>Lachnospiraceae</taxon>
        <taxon>Hungatella</taxon>
    </lineage>
</organism>